<dbReference type="Proteomes" id="UP000319210">
    <property type="component" value="Unassembled WGS sequence"/>
</dbReference>
<dbReference type="Pfam" id="PF03995">
    <property type="entry name" value="Inhibitor_I36"/>
    <property type="match status" value="1"/>
</dbReference>
<accession>A0A4Y3QZ73</accession>
<evidence type="ECO:0000256" key="2">
    <source>
        <dbReference type="SAM" id="SignalP"/>
    </source>
</evidence>
<keyword evidence="2" id="KW-0732">Signal</keyword>
<organism evidence="3 4">
    <name type="scientific">Streptomyces cacaoi</name>
    <dbReference type="NCBI Taxonomy" id="1898"/>
    <lineage>
        <taxon>Bacteria</taxon>
        <taxon>Bacillati</taxon>
        <taxon>Actinomycetota</taxon>
        <taxon>Actinomycetes</taxon>
        <taxon>Kitasatosporales</taxon>
        <taxon>Streptomycetaceae</taxon>
        <taxon>Streptomyces</taxon>
    </lineage>
</organism>
<evidence type="ECO:0000256" key="1">
    <source>
        <dbReference type="SAM" id="MobiDB-lite"/>
    </source>
</evidence>
<gene>
    <name evidence="3" type="ORF">SCA03_28300</name>
</gene>
<feature type="signal peptide" evidence="2">
    <location>
        <begin position="1"/>
        <end position="28"/>
    </location>
</feature>
<evidence type="ECO:0000313" key="4">
    <source>
        <dbReference type="Proteomes" id="UP000319210"/>
    </source>
</evidence>
<dbReference type="InterPro" id="IPR006311">
    <property type="entry name" value="TAT_signal"/>
</dbReference>
<sequence length="143" mass="15144">MTAMPVHGRRKYVRVLAATAVVTAAALAAGAQSAGARPAAGGKEKGASAPELGDCARGELCLWEGADFHGERHTYELSNTDIESCVRLPKGATVSALANRTGRPVTLYQSAECAETAEFKTHPSGSWTPKAPYQGRAFKVWER</sequence>
<keyword evidence="4" id="KW-1185">Reference proteome</keyword>
<feature type="chain" id="PRO_5039698191" description="Peptidase inhibitor family I36 protein" evidence="2">
    <location>
        <begin position="29"/>
        <end position="143"/>
    </location>
</feature>
<name>A0A4Y3QZ73_STRCI</name>
<evidence type="ECO:0008006" key="5">
    <source>
        <dbReference type="Google" id="ProtNLM"/>
    </source>
</evidence>
<proteinExistence type="predicted"/>
<feature type="region of interest" description="Disordered" evidence="1">
    <location>
        <begin position="33"/>
        <end position="52"/>
    </location>
</feature>
<reference evidence="3 4" key="1">
    <citation type="submission" date="2019-06" db="EMBL/GenBank/DDBJ databases">
        <title>Whole genome shotgun sequence of Streptomyces cacaoi subsp. cacaoi NBRC 12748.</title>
        <authorList>
            <person name="Hosoyama A."/>
            <person name="Uohara A."/>
            <person name="Ohji S."/>
            <person name="Ichikawa N."/>
        </authorList>
    </citation>
    <scope>NUCLEOTIDE SEQUENCE [LARGE SCALE GENOMIC DNA]</scope>
    <source>
        <strain evidence="3 4">NBRC 12748</strain>
    </source>
</reference>
<protein>
    <recommendedName>
        <fullName evidence="5">Peptidase inhibitor family I36 protein</fullName>
    </recommendedName>
</protein>
<dbReference type="EMBL" id="BJMM01000011">
    <property type="protein sequence ID" value="GEB50279.1"/>
    <property type="molecule type" value="Genomic_DNA"/>
</dbReference>
<dbReference type="PROSITE" id="PS51318">
    <property type="entry name" value="TAT"/>
    <property type="match status" value="1"/>
</dbReference>
<comment type="caution">
    <text evidence="3">The sequence shown here is derived from an EMBL/GenBank/DDBJ whole genome shotgun (WGS) entry which is preliminary data.</text>
</comment>
<dbReference type="AlphaFoldDB" id="A0A4Y3QZ73"/>
<evidence type="ECO:0000313" key="3">
    <source>
        <dbReference type="EMBL" id="GEB50279.1"/>
    </source>
</evidence>